<accession>A0A3L6RPP0</accession>
<dbReference type="InterPro" id="IPR046533">
    <property type="entry name" value="DUF6598"/>
</dbReference>
<dbReference type="OrthoDB" id="691362at2759"/>
<proteinExistence type="predicted"/>
<evidence type="ECO:0000313" key="3">
    <source>
        <dbReference type="Proteomes" id="UP000275267"/>
    </source>
</evidence>
<reference evidence="3" key="1">
    <citation type="journal article" date="2019" name="Nat. Commun.">
        <title>The genome of broomcorn millet.</title>
        <authorList>
            <person name="Zou C."/>
            <person name="Miki D."/>
            <person name="Li D."/>
            <person name="Tang Q."/>
            <person name="Xiao L."/>
            <person name="Rajput S."/>
            <person name="Deng P."/>
            <person name="Jia W."/>
            <person name="Huang R."/>
            <person name="Zhang M."/>
            <person name="Sun Y."/>
            <person name="Hu J."/>
            <person name="Fu X."/>
            <person name="Schnable P.S."/>
            <person name="Li F."/>
            <person name="Zhang H."/>
            <person name="Feng B."/>
            <person name="Zhu X."/>
            <person name="Liu R."/>
            <person name="Schnable J.C."/>
            <person name="Zhu J.-K."/>
            <person name="Zhang H."/>
        </authorList>
    </citation>
    <scope>NUCLEOTIDE SEQUENCE [LARGE SCALE GENOMIC DNA]</scope>
</reference>
<dbReference type="EMBL" id="PQIB02000007">
    <property type="protein sequence ID" value="RLN07806.1"/>
    <property type="molecule type" value="Genomic_DNA"/>
</dbReference>
<name>A0A3L6RPP0_PANMI</name>
<feature type="domain" description="DUF6598" evidence="1">
    <location>
        <begin position="91"/>
        <end position="127"/>
    </location>
</feature>
<organism evidence="2 3">
    <name type="scientific">Panicum miliaceum</name>
    <name type="common">Proso millet</name>
    <name type="synonym">Broomcorn millet</name>
    <dbReference type="NCBI Taxonomy" id="4540"/>
    <lineage>
        <taxon>Eukaryota</taxon>
        <taxon>Viridiplantae</taxon>
        <taxon>Streptophyta</taxon>
        <taxon>Embryophyta</taxon>
        <taxon>Tracheophyta</taxon>
        <taxon>Spermatophyta</taxon>
        <taxon>Magnoliopsida</taxon>
        <taxon>Liliopsida</taxon>
        <taxon>Poales</taxon>
        <taxon>Poaceae</taxon>
        <taxon>PACMAD clade</taxon>
        <taxon>Panicoideae</taxon>
        <taxon>Panicodae</taxon>
        <taxon>Paniceae</taxon>
        <taxon>Panicinae</taxon>
        <taxon>Panicum</taxon>
        <taxon>Panicum sect. Panicum</taxon>
    </lineage>
</organism>
<sequence>MEKMELGLHVDDRNVALLEPNLTWEEKVVKILHMARCRELTEYNKKLGFSAPTRFCEFNIAFFDLDKESEGAPWKPIHKIPPPLHDWLADSVNVMAIKVAESDRGYPISVFGTVLARDEYDYRCVFTCSSVAGMIPK</sequence>
<dbReference type="Proteomes" id="UP000275267">
    <property type="component" value="Unassembled WGS sequence"/>
</dbReference>
<keyword evidence="3" id="KW-1185">Reference proteome</keyword>
<dbReference type="STRING" id="4540.A0A3L6RPP0"/>
<gene>
    <name evidence="2" type="ORF">C2845_PM11G29600</name>
</gene>
<evidence type="ECO:0000259" key="1">
    <source>
        <dbReference type="Pfam" id="PF20241"/>
    </source>
</evidence>
<dbReference type="Pfam" id="PF20241">
    <property type="entry name" value="DUF6598"/>
    <property type="match status" value="1"/>
</dbReference>
<comment type="caution">
    <text evidence="2">The sequence shown here is derived from an EMBL/GenBank/DDBJ whole genome shotgun (WGS) entry which is preliminary data.</text>
</comment>
<protein>
    <recommendedName>
        <fullName evidence="1">DUF6598 domain-containing protein</fullName>
    </recommendedName>
</protein>
<dbReference type="AlphaFoldDB" id="A0A3L6RPP0"/>
<evidence type="ECO:0000313" key="2">
    <source>
        <dbReference type="EMBL" id="RLN07806.1"/>
    </source>
</evidence>